<keyword evidence="3" id="KW-1185">Reference proteome</keyword>
<dbReference type="RefSeq" id="WP_218863022.1">
    <property type="nucleotide sequence ID" value="NZ_JACBYW010000006.1"/>
</dbReference>
<evidence type="ECO:0000313" key="2">
    <source>
        <dbReference type="EMBL" id="NYH80149.1"/>
    </source>
</evidence>
<dbReference type="PANTHER" id="PTHR33164:SF43">
    <property type="entry name" value="HTH-TYPE TRANSCRIPTIONAL REPRESSOR YETL"/>
    <property type="match status" value="1"/>
</dbReference>
<dbReference type="InterPro" id="IPR036390">
    <property type="entry name" value="WH_DNA-bd_sf"/>
</dbReference>
<protein>
    <submittedName>
        <fullName evidence="2">DNA-binding MarR family transcriptional regulator</fullName>
    </submittedName>
</protein>
<dbReference type="InterPro" id="IPR039422">
    <property type="entry name" value="MarR/SlyA-like"/>
</dbReference>
<dbReference type="Pfam" id="PF12802">
    <property type="entry name" value="MarR_2"/>
    <property type="match status" value="1"/>
</dbReference>
<dbReference type="Proteomes" id="UP000548304">
    <property type="component" value="Unassembled WGS sequence"/>
</dbReference>
<gene>
    <name evidence="2" type="ORF">FHR84_003498</name>
</gene>
<dbReference type="PROSITE" id="PS50995">
    <property type="entry name" value="HTH_MARR_2"/>
    <property type="match status" value="1"/>
</dbReference>
<proteinExistence type="predicted"/>
<feature type="domain" description="HTH marR-type" evidence="1">
    <location>
        <begin position="24"/>
        <end position="157"/>
    </location>
</feature>
<evidence type="ECO:0000259" key="1">
    <source>
        <dbReference type="PROSITE" id="PS50995"/>
    </source>
</evidence>
<dbReference type="InterPro" id="IPR000835">
    <property type="entry name" value="HTH_MarR-typ"/>
</dbReference>
<dbReference type="GO" id="GO:0003700">
    <property type="term" value="F:DNA-binding transcription factor activity"/>
    <property type="evidence" value="ECO:0007669"/>
    <property type="project" value="InterPro"/>
</dbReference>
<dbReference type="GO" id="GO:0003677">
    <property type="term" value="F:DNA binding"/>
    <property type="evidence" value="ECO:0007669"/>
    <property type="project" value="UniProtKB-KW"/>
</dbReference>
<dbReference type="InterPro" id="IPR036388">
    <property type="entry name" value="WH-like_DNA-bd_sf"/>
</dbReference>
<organism evidence="2 3">
    <name type="scientific">Actinopolyspora biskrensis</name>
    <dbReference type="NCBI Taxonomy" id="1470178"/>
    <lineage>
        <taxon>Bacteria</taxon>
        <taxon>Bacillati</taxon>
        <taxon>Actinomycetota</taxon>
        <taxon>Actinomycetes</taxon>
        <taxon>Actinopolysporales</taxon>
        <taxon>Actinopolysporaceae</taxon>
        <taxon>Actinopolyspora</taxon>
    </lineage>
</organism>
<dbReference type="PRINTS" id="PR00598">
    <property type="entry name" value="HTHMARR"/>
</dbReference>
<dbReference type="GO" id="GO:0006950">
    <property type="term" value="P:response to stress"/>
    <property type="evidence" value="ECO:0007669"/>
    <property type="project" value="TreeGrafter"/>
</dbReference>
<keyword evidence="2" id="KW-0238">DNA-binding</keyword>
<name>A0A852Z306_9ACTN</name>
<dbReference type="Gene3D" id="1.10.10.10">
    <property type="entry name" value="Winged helix-like DNA-binding domain superfamily/Winged helix DNA-binding domain"/>
    <property type="match status" value="1"/>
</dbReference>
<comment type="caution">
    <text evidence="2">The sequence shown here is derived from an EMBL/GenBank/DDBJ whole genome shotgun (WGS) entry which is preliminary data.</text>
</comment>
<dbReference type="EMBL" id="JACBYW010000006">
    <property type="protein sequence ID" value="NYH80149.1"/>
    <property type="molecule type" value="Genomic_DNA"/>
</dbReference>
<dbReference type="SUPFAM" id="SSF46785">
    <property type="entry name" value="Winged helix' DNA-binding domain"/>
    <property type="match status" value="1"/>
</dbReference>
<dbReference type="AlphaFoldDB" id="A0A852Z306"/>
<accession>A0A852Z306</accession>
<sequence length="164" mass="17976">MCADTLGDIHDAWRRARPDLDISSMEVFGRLKLIQALHETAVEPAFSGASLSPPEVDVLVLLRHLEEPIIARELARLRGCSRAAIGRILSKLDDRGLVAREPNPADRRAVLVRITELGCQRIDEVFPRQLVLEGRVLSSLTARQREQVTGALDLLAEALGGVTG</sequence>
<dbReference type="PANTHER" id="PTHR33164">
    <property type="entry name" value="TRANSCRIPTIONAL REGULATOR, MARR FAMILY"/>
    <property type="match status" value="1"/>
</dbReference>
<reference evidence="2 3" key="1">
    <citation type="submission" date="2020-07" db="EMBL/GenBank/DDBJ databases">
        <title>Genomic Encyclopedia of Type Strains, Phase III (KMG-III): the genomes of soil and plant-associated and newly described type strains.</title>
        <authorList>
            <person name="Whitman W."/>
        </authorList>
    </citation>
    <scope>NUCLEOTIDE SEQUENCE [LARGE SCALE GENOMIC DNA]</scope>
    <source>
        <strain evidence="2 3">CECT 8576</strain>
    </source>
</reference>
<dbReference type="SMART" id="SM00347">
    <property type="entry name" value="HTH_MARR"/>
    <property type="match status" value="1"/>
</dbReference>
<evidence type="ECO:0000313" key="3">
    <source>
        <dbReference type="Proteomes" id="UP000548304"/>
    </source>
</evidence>